<dbReference type="EMBL" id="CP039352">
    <property type="protein sequence ID" value="QCE03154.1"/>
    <property type="molecule type" value="Genomic_DNA"/>
</dbReference>
<protein>
    <submittedName>
        <fullName evidence="1">Uncharacterized protein</fullName>
    </submittedName>
</protein>
<name>A0A4D6MQY8_VIGUN</name>
<proteinExistence type="predicted"/>
<keyword evidence="2" id="KW-1185">Reference proteome</keyword>
<organism evidence="1 2">
    <name type="scientific">Vigna unguiculata</name>
    <name type="common">Cowpea</name>
    <dbReference type="NCBI Taxonomy" id="3917"/>
    <lineage>
        <taxon>Eukaryota</taxon>
        <taxon>Viridiplantae</taxon>
        <taxon>Streptophyta</taxon>
        <taxon>Embryophyta</taxon>
        <taxon>Tracheophyta</taxon>
        <taxon>Spermatophyta</taxon>
        <taxon>Magnoliopsida</taxon>
        <taxon>eudicotyledons</taxon>
        <taxon>Gunneridae</taxon>
        <taxon>Pentapetalae</taxon>
        <taxon>rosids</taxon>
        <taxon>fabids</taxon>
        <taxon>Fabales</taxon>
        <taxon>Fabaceae</taxon>
        <taxon>Papilionoideae</taxon>
        <taxon>50 kb inversion clade</taxon>
        <taxon>NPAAA clade</taxon>
        <taxon>indigoferoid/millettioid clade</taxon>
        <taxon>Phaseoleae</taxon>
        <taxon>Vigna</taxon>
    </lineage>
</organism>
<reference evidence="1 2" key="1">
    <citation type="submission" date="2019-04" db="EMBL/GenBank/DDBJ databases">
        <title>An improved genome assembly and genetic linkage map for asparagus bean, Vigna unguiculata ssp. sesquipedialis.</title>
        <authorList>
            <person name="Xia Q."/>
            <person name="Zhang R."/>
            <person name="Dong Y."/>
        </authorList>
    </citation>
    <scope>NUCLEOTIDE SEQUENCE [LARGE SCALE GENOMIC DNA]</scope>
    <source>
        <tissue evidence="1">Leaf</tissue>
    </source>
</reference>
<sequence length="68" mass="7631">MIITFHPSVPFCQDLFLVASQQGICLAQGFNRMEELEENPEDPFKFKGVMASNLLGLWYSNAGSEVSF</sequence>
<gene>
    <name evidence="1" type="ORF">DEO72_LG8g1176</name>
</gene>
<dbReference type="Proteomes" id="UP000501690">
    <property type="component" value="Linkage Group LG8"/>
</dbReference>
<evidence type="ECO:0000313" key="2">
    <source>
        <dbReference type="Proteomes" id="UP000501690"/>
    </source>
</evidence>
<evidence type="ECO:0000313" key="1">
    <source>
        <dbReference type="EMBL" id="QCE03154.1"/>
    </source>
</evidence>
<accession>A0A4D6MQY8</accession>
<dbReference type="AlphaFoldDB" id="A0A4D6MQY8"/>